<dbReference type="Gene3D" id="3.30.70.20">
    <property type="match status" value="2"/>
</dbReference>
<comment type="function">
    <text evidence="10">Part of a membrane-bound complex that couples electron transfer with translocation of ions across the membrane.</text>
</comment>
<dbReference type="PANTHER" id="PTHR43560:SF1">
    <property type="entry name" value="ION-TRANSLOCATING OXIDOREDUCTASE COMPLEX SUBUNIT B"/>
    <property type="match status" value="1"/>
</dbReference>
<dbReference type="EC" id="7.-.-.-" evidence="10"/>
<evidence type="ECO:0000313" key="14">
    <source>
        <dbReference type="EMBL" id="MBP1890172.1"/>
    </source>
</evidence>
<feature type="binding site" evidence="10">
    <location>
        <position position="150"/>
    </location>
    <ligand>
        <name>[4Fe-4S] cluster</name>
        <dbReference type="ChEBI" id="CHEBI:49883"/>
        <label>2</label>
    </ligand>
</feature>
<keyword evidence="15" id="KW-1185">Reference proteome</keyword>
<organism evidence="14 15">
    <name type="scientific">Clostridium moniliforme</name>
    <dbReference type="NCBI Taxonomy" id="39489"/>
    <lineage>
        <taxon>Bacteria</taxon>
        <taxon>Bacillati</taxon>
        <taxon>Bacillota</taxon>
        <taxon>Clostridia</taxon>
        <taxon>Eubacteriales</taxon>
        <taxon>Clostridiaceae</taxon>
        <taxon>Clostridium</taxon>
    </lineage>
</organism>
<dbReference type="PANTHER" id="PTHR43560">
    <property type="entry name" value="ION-TRANSLOCATING OXIDOREDUCTASE COMPLEX SUBUNIT B"/>
    <property type="match status" value="1"/>
</dbReference>
<dbReference type="RefSeq" id="WP_209797101.1">
    <property type="nucleotide sequence ID" value="NZ_JAGGJZ010000005.1"/>
</dbReference>
<feature type="binding site" evidence="10">
    <location>
        <position position="173"/>
    </location>
    <ligand>
        <name>[4Fe-4S] cluster</name>
        <dbReference type="ChEBI" id="CHEBI:49883"/>
        <label>3</label>
    </ligand>
</feature>
<feature type="region of interest" description="Hydrophobic" evidence="10">
    <location>
        <begin position="1"/>
        <end position="28"/>
    </location>
</feature>
<evidence type="ECO:0000256" key="2">
    <source>
        <dbReference type="ARBA" id="ARBA00022485"/>
    </source>
</evidence>
<keyword evidence="9 10" id="KW-0472">Membrane</keyword>
<dbReference type="InterPro" id="IPR007202">
    <property type="entry name" value="4Fe-4S_dom"/>
</dbReference>
<evidence type="ECO:0000256" key="10">
    <source>
        <dbReference type="HAMAP-Rule" id="MF_00463"/>
    </source>
</evidence>
<evidence type="ECO:0000256" key="9">
    <source>
        <dbReference type="ARBA" id="ARBA00023136"/>
    </source>
</evidence>
<feature type="binding site" evidence="10">
    <location>
        <position position="51"/>
    </location>
    <ligand>
        <name>[4Fe-4S] cluster</name>
        <dbReference type="ChEBI" id="CHEBI:49883"/>
        <label>1</label>
    </ligand>
</feature>
<feature type="binding site" evidence="10">
    <location>
        <position position="179"/>
    </location>
    <ligand>
        <name>[4Fe-4S] cluster</name>
        <dbReference type="ChEBI" id="CHEBI:49883"/>
        <label>3</label>
    </ligand>
</feature>
<dbReference type="InterPro" id="IPR017896">
    <property type="entry name" value="4Fe4S_Fe-S-bd"/>
</dbReference>
<evidence type="ECO:0000313" key="15">
    <source>
        <dbReference type="Proteomes" id="UP000783390"/>
    </source>
</evidence>
<evidence type="ECO:0000256" key="4">
    <source>
        <dbReference type="ARBA" id="ARBA00022737"/>
    </source>
</evidence>
<keyword evidence="7 10" id="KW-0408">Iron</keyword>
<keyword evidence="6 10" id="KW-0249">Electron transport</keyword>
<comment type="subcellular location">
    <subcellularLocation>
        <location evidence="10">Cell membrane</location>
    </subcellularLocation>
</comment>
<evidence type="ECO:0000256" key="6">
    <source>
        <dbReference type="ARBA" id="ARBA00022982"/>
    </source>
</evidence>
<comment type="caution">
    <text evidence="14">The sequence shown here is derived from an EMBL/GenBank/DDBJ whole genome shotgun (WGS) entry which is preliminary data.</text>
</comment>
<keyword evidence="5 10" id="KW-1278">Translocase</keyword>
<feature type="binding site" evidence="10">
    <location>
        <position position="154"/>
    </location>
    <ligand>
        <name>[4Fe-4S] cluster</name>
        <dbReference type="ChEBI" id="CHEBI:49883"/>
        <label>3</label>
    </ligand>
</feature>
<dbReference type="Pfam" id="PF12838">
    <property type="entry name" value="Fer4_7"/>
    <property type="match status" value="1"/>
</dbReference>
<feature type="binding site" evidence="10">
    <location>
        <position position="76"/>
    </location>
    <ligand>
        <name>[4Fe-4S] cluster</name>
        <dbReference type="ChEBI" id="CHEBI:49883"/>
        <label>1</label>
    </ligand>
</feature>
<keyword evidence="3 10" id="KW-0479">Metal-binding</keyword>
<reference evidence="14 15" key="1">
    <citation type="submission" date="2021-03" db="EMBL/GenBank/DDBJ databases">
        <title>Genomic Encyclopedia of Type Strains, Phase IV (KMG-IV): sequencing the most valuable type-strain genomes for metagenomic binning, comparative biology and taxonomic classification.</title>
        <authorList>
            <person name="Goeker M."/>
        </authorList>
    </citation>
    <scope>NUCLEOTIDE SEQUENCE [LARGE SCALE GENOMIC DNA]</scope>
    <source>
        <strain evidence="14 15">DSM 3984</strain>
    </source>
</reference>
<feature type="domain" description="4Fe-4S ferredoxin-type" evidence="12">
    <location>
        <begin position="164"/>
        <end position="193"/>
    </location>
</feature>
<dbReference type="CDD" id="cd10549">
    <property type="entry name" value="MtMvhB_like"/>
    <property type="match status" value="1"/>
</dbReference>
<keyword evidence="11" id="KW-0812">Transmembrane</keyword>
<sequence>MDFSEILYPVLSLGGLGVLLGLGLGYASKKFKVEVDERIPLIKDCLPGANCGGCGYAGCEALAQAIVDDNAPVNACAVGGEDAANNIAKIMGVTAEKKEPKKAFVKCAGSCNVAKKSANYYGIKGCKEAAIIPGGGNKACSYGCLGFGSCVEACQFDAINVINGVAVVDPEKCTGCGACVKECPKNIIELKPISEKIRVQCSSKDKLKEVKLVCDTGCIGCGICQRNCPSEAIQLKDNLPVIDKDKCTLCMTCVEKCPVKIIKYFELKEN</sequence>
<feature type="domain" description="4Fe-4S ferredoxin-type" evidence="12">
    <location>
        <begin position="208"/>
        <end position="238"/>
    </location>
</feature>
<keyword evidence="11" id="KW-1133">Transmembrane helix</keyword>
<feature type="binding site" evidence="10">
    <location>
        <position position="54"/>
    </location>
    <ligand>
        <name>[4Fe-4S] cluster</name>
        <dbReference type="ChEBI" id="CHEBI:49883"/>
        <label>1</label>
    </ligand>
</feature>
<feature type="domain" description="4Fe-4S" evidence="13">
    <location>
        <begin position="34"/>
        <end position="93"/>
    </location>
</feature>
<accession>A0ABS4F1R9</accession>
<evidence type="ECO:0000259" key="12">
    <source>
        <dbReference type="PROSITE" id="PS51379"/>
    </source>
</evidence>
<feature type="binding site" evidence="10">
    <location>
        <position position="183"/>
    </location>
    <ligand>
        <name>[4Fe-4S] cluster</name>
        <dbReference type="ChEBI" id="CHEBI:49883"/>
        <label>2</label>
    </ligand>
</feature>
<keyword evidence="10" id="KW-1003">Cell membrane</keyword>
<dbReference type="Pfam" id="PF04060">
    <property type="entry name" value="FeS"/>
    <property type="match status" value="1"/>
</dbReference>
<evidence type="ECO:0000256" key="11">
    <source>
        <dbReference type="SAM" id="Phobius"/>
    </source>
</evidence>
<dbReference type="NCBIfam" id="NF005503">
    <property type="entry name" value="PRK07118.1-2"/>
    <property type="match status" value="1"/>
</dbReference>
<dbReference type="SUPFAM" id="SSF54862">
    <property type="entry name" value="4Fe-4S ferredoxins"/>
    <property type="match status" value="1"/>
</dbReference>
<dbReference type="InterPro" id="IPR017900">
    <property type="entry name" value="4Fe4S_Fe_S_CS"/>
</dbReference>
<dbReference type="PROSITE" id="PS51379">
    <property type="entry name" value="4FE4S_FER_2"/>
    <property type="match status" value="3"/>
</dbReference>
<evidence type="ECO:0000256" key="1">
    <source>
        <dbReference type="ARBA" id="ARBA00022448"/>
    </source>
</evidence>
<feature type="binding site" evidence="10">
    <location>
        <position position="59"/>
    </location>
    <ligand>
        <name>[4Fe-4S] cluster</name>
        <dbReference type="ChEBI" id="CHEBI:49883"/>
        <label>1</label>
    </ligand>
</feature>
<dbReference type="Proteomes" id="UP000783390">
    <property type="component" value="Unassembled WGS sequence"/>
</dbReference>
<dbReference type="PROSITE" id="PS00198">
    <property type="entry name" value="4FE4S_FER_1"/>
    <property type="match status" value="2"/>
</dbReference>
<keyword evidence="4 10" id="KW-0677">Repeat</keyword>
<feature type="transmembrane region" description="Helical" evidence="11">
    <location>
        <begin position="6"/>
        <end position="27"/>
    </location>
</feature>
<feature type="domain" description="4Fe-4S ferredoxin-type" evidence="12">
    <location>
        <begin position="240"/>
        <end position="267"/>
    </location>
</feature>
<feature type="binding site" evidence="10">
    <location>
        <position position="144"/>
    </location>
    <ligand>
        <name>[4Fe-4S] cluster</name>
        <dbReference type="ChEBI" id="CHEBI:49883"/>
        <label>2</label>
    </ligand>
</feature>
<evidence type="ECO:0000256" key="8">
    <source>
        <dbReference type="ARBA" id="ARBA00023014"/>
    </source>
</evidence>
<keyword evidence="8 10" id="KW-0411">Iron-sulfur</keyword>
<evidence type="ECO:0000259" key="13">
    <source>
        <dbReference type="PROSITE" id="PS51656"/>
    </source>
</evidence>
<dbReference type="Pfam" id="PF00037">
    <property type="entry name" value="Fer4"/>
    <property type="match status" value="1"/>
</dbReference>
<keyword evidence="2 10" id="KW-0004">4Fe-4S</keyword>
<comment type="subunit">
    <text evidence="10">The complex is composed of six subunits: RnfA, RnfB, RnfC, RnfD, RnfE and RnfG.</text>
</comment>
<dbReference type="HAMAP" id="MF_00463">
    <property type="entry name" value="RsxB_RnfB"/>
    <property type="match status" value="1"/>
</dbReference>
<gene>
    <name evidence="10" type="primary">rnfB</name>
    <name evidence="14" type="ORF">J2Z53_001762</name>
</gene>
<evidence type="ECO:0000256" key="7">
    <source>
        <dbReference type="ARBA" id="ARBA00023004"/>
    </source>
</evidence>
<comment type="cofactor">
    <cofactor evidence="10">
        <name>[4Fe-4S] cluster</name>
        <dbReference type="ChEBI" id="CHEBI:49883"/>
    </cofactor>
    <text evidence="10">Binds 3 [4Fe-4S] clusters.</text>
</comment>
<dbReference type="InterPro" id="IPR050395">
    <property type="entry name" value="4Fe4S_Ferredoxin_RnfB"/>
</dbReference>
<keyword evidence="1 10" id="KW-0813">Transport</keyword>
<dbReference type="NCBIfam" id="TIGR01944">
    <property type="entry name" value="rnfB"/>
    <property type="match status" value="1"/>
</dbReference>
<proteinExistence type="inferred from homology"/>
<dbReference type="Gene3D" id="1.10.15.40">
    <property type="entry name" value="Electron transport complex subunit B, putative Fe-S cluster"/>
    <property type="match status" value="1"/>
</dbReference>
<dbReference type="EMBL" id="JAGGJZ010000005">
    <property type="protein sequence ID" value="MBP1890172.1"/>
    <property type="molecule type" value="Genomic_DNA"/>
</dbReference>
<evidence type="ECO:0000256" key="3">
    <source>
        <dbReference type="ARBA" id="ARBA00022723"/>
    </source>
</evidence>
<name>A0ABS4F1R9_9CLOT</name>
<evidence type="ECO:0000256" key="5">
    <source>
        <dbReference type="ARBA" id="ARBA00022967"/>
    </source>
</evidence>
<feature type="binding site" evidence="10">
    <location>
        <position position="140"/>
    </location>
    <ligand>
        <name>[4Fe-4S] cluster</name>
        <dbReference type="ChEBI" id="CHEBI:49883"/>
        <label>2</label>
    </ligand>
</feature>
<comment type="similarity">
    <text evidence="10">Belongs to the 4Fe4S bacterial-type ferredoxin family. RnfB subfamily.</text>
</comment>
<comment type="caution">
    <text evidence="10">Lacks conserved residue(s) required for the propagation of feature annotation.</text>
</comment>
<dbReference type="InterPro" id="IPR010207">
    <property type="entry name" value="Elect_transpt_cplx_RnfB/RsxB"/>
</dbReference>
<feature type="binding site" evidence="10">
    <location>
        <position position="176"/>
    </location>
    <ligand>
        <name>[4Fe-4S] cluster</name>
        <dbReference type="ChEBI" id="CHEBI:49883"/>
        <label>3</label>
    </ligand>
</feature>
<dbReference type="PROSITE" id="PS51656">
    <property type="entry name" value="4FE4S"/>
    <property type="match status" value="1"/>
</dbReference>
<protein>
    <recommendedName>
        <fullName evidence="10">Ion-translocating oxidoreductase complex subunit B</fullName>
        <ecNumber evidence="10">7.-.-.-</ecNumber>
    </recommendedName>
    <alternativeName>
        <fullName evidence="10">Rnf electron transport complex subunit B</fullName>
    </alternativeName>
</protein>